<dbReference type="EMBL" id="JAKUCV010004518">
    <property type="protein sequence ID" value="KAJ4835116.1"/>
    <property type="molecule type" value="Genomic_DNA"/>
</dbReference>
<reference evidence="1" key="2">
    <citation type="journal article" date="2023" name="Plants (Basel)">
        <title>Annotation of the Turnera subulata (Passifloraceae) Draft Genome Reveals the S-Locus Evolved after the Divergence of Turneroideae from Passifloroideae in a Stepwise Manner.</title>
        <authorList>
            <person name="Henning P.M."/>
            <person name="Roalson E.H."/>
            <person name="Mir W."/>
            <person name="McCubbin A.G."/>
            <person name="Shore J.S."/>
        </authorList>
    </citation>
    <scope>NUCLEOTIDE SEQUENCE</scope>
    <source>
        <strain evidence="1">F60SS</strain>
    </source>
</reference>
<gene>
    <name evidence="1" type="ORF">Tsubulata_020172</name>
</gene>
<keyword evidence="2" id="KW-1185">Reference proteome</keyword>
<evidence type="ECO:0000313" key="1">
    <source>
        <dbReference type="EMBL" id="KAJ4835116.1"/>
    </source>
</evidence>
<comment type="caution">
    <text evidence="1">The sequence shown here is derived from an EMBL/GenBank/DDBJ whole genome shotgun (WGS) entry which is preliminary data.</text>
</comment>
<evidence type="ECO:0000313" key="2">
    <source>
        <dbReference type="Proteomes" id="UP001141552"/>
    </source>
</evidence>
<sequence>MTVGGETVTLSIYLANSYPTVKSLPLSLHELKIGQSGIARRRGVALLPSTEKERGFLSGIKHSGTSAIYKRKSFSLMWAT</sequence>
<protein>
    <submittedName>
        <fullName evidence="1">Uncharacterized protein</fullName>
    </submittedName>
</protein>
<name>A0A9Q0FRK0_9ROSI</name>
<organism evidence="1 2">
    <name type="scientific">Turnera subulata</name>
    <dbReference type="NCBI Taxonomy" id="218843"/>
    <lineage>
        <taxon>Eukaryota</taxon>
        <taxon>Viridiplantae</taxon>
        <taxon>Streptophyta</taxon>
        <taxon>Embryophyta</taxon>
        <taxon>Tracheophyta</taxon>
        <taxon>Spermatophyta</taxon>
        <taxon>Magnoliopsida</taxon>
        <taxon>eudicotyledons</taxon>
        <taxon>Gunneridae</taxon>
        <taxon>Pentapetalae</taxon>
        <taxon>rosids</taxon>
        <taxon>fabids</taxon>
        <taxon>Malpighiales</taxon>
        <taxon>Passifloraceae</taxon>
        <taxon>Turnera</taxon>
    </lineage>
</organism>
<dbReference type="Proteomes" id="UP001141552">
    <property type="component" value="Unassembled WGS sequence"/>
</dbReference>
<dbReference type="AlphaFoldDB" id="A0A9Q0FRK0"/>
<proteinExistence type="predicted"/>
<accession>A0A9Q0FRK0</accession>
<reference evidence="1" key="1">
    <citation type="submission" date="2022-02" db="EMBL/GenBank/DDBJ databases">
        <authorList>
            <person name="Henning P.M."/>
            <person name="McCubbin A.G."/>
            <person name="Shore J.S."/>
        </authorList>
    </citation>
    <scope>NUCLEOTIDE SEQUENCE</scope>
    <source>
        <strain evidence="1">F60SS</strain>
        <tissue evidence="1">Leaves</tissue>
    </source>
</reference>